<keyword evidence="3" id="KW-0966">Cell projection</keyword>
<name>A0AA38HPN5_9CUCU</name>
<evidence type="ECO:0000256" key="2">
    <source>
        <dbReference type="ARBA" id="ARBA00022737"/>
    </source>
</evidence>
<dbReference type="Proteomes" id="UP001168821">
    <property type="component" value="Unassembled WGS sequence"/>
</dbReference>
<reference evidence="5" key="1">
    <citation type="journal article" date="2023" name="G3 (Bethesda)">
        <title>Whole genome assemblies of Zophobas morio and Tenebrio molitor.</title>
        <authorList>
            <person name="Kaur S."/>
            <person name="Stinson S.A."/>
            <person name="diCenzo G.C."/>
        </authorList>
    </citation>
    <scope>NUCLEOTIDE SEQUENCE</scope>
    <source>
        <strain evidence="5">QUZm001</strain>
    </source>
</reference>
<dbReference type="GO" id="GO:0042995">
    <property type="term" value="C:cell projection"/>
    <property type="evidence" value="ECO:0007669"/>
    <property type="project" value="UniProtKB-SubCell"/>
</dbReference>
<feature type="compositionally biased region" description="Polar residues" evidence="4">
    <location>
        <begin position="1"/>
        <end position="14"/>
    </location>
</feature>
<protein>
    <recommendedName>
        <fullName evidence="7">MORN repeat-containing protein 4</fullName>
    </recommendedName>
</protein>
<organism evidence="5 6">
    <name type="scientific">Zophobas morio</name>
    <dbReference type="NCBI Taxonomy" id="2755281"/>
    <lineage>
        <taxon>Eukaryota</taxon>
        <taxon>Metazoa</taxon>
        <taxon>Ecdysozoa</taxon>
        <taxon>Arthropoda</taxon>
        <taxon>Hexapoda</taxon>
        <taxon>Insecta</taxon>
        <taxon>Pterygota</taxon>
        <taxon>Neoptera</taxon>
        <taxon>Endopterygota</taxon>
        <taxon>Coleoptera</taxon>
        <taxon>Polyphaga</taxon>
        <taxon>Cucujiformia</taxon>
        <taxon>Tenebrionidae</taxon>
        <taxon>Zophobas</taxon>
    </lineage>
</organism>
<accession>A0AA38HPN5</accession>
<dbReference type="AlphaFoldDB" id="A0AA38HPN5"/>
<keyword evidence="2" id="KW-0677">Repeat</keyword>
<dbReference type="PANTHER" id="PTHR46614:SF1">
    <property type="entry name" value="MORN REPEAT-CONTAINING PROTEIN 4"/>
    <property type="match status" value="1"/>
</dbReference>
<dbReference type="InterPro" id="IPR003409">
    <property type="entry name" value="MORN"/>
</dbReference>
<dbReference type="SUPFAM" id="SSF82185">
    <property type="entry name" value="Histone H3 K4-specific methyltransferase SET7/9 N-terminal domain"/>
    <property type="match status" value="1"/>
</dbReference>
<dbReference type="InterPro" id="IPR052315">
    <property type="entry name" value="MORN4"/>
</dbReference>
<dbReference type="SMART" id="SM00698">
    <property type="entry name" value="MORN"/>
    <property type="match status" value="4"/>
</dbReference>
<dbReference type="Gene3D" id="2.20.110.10">
    <property type="entry name" value="Histone H3 K4-specific methyltransferase SET7/9 N-terminal domain"/>
    <property type="match status" value="2"/>
</dbReference>
<evidence type="ECO:0000313" key="5">
    <source>
        <dbReference type="EMBL" id="KAJ3641775.1"/>
    </source>
</evidence>
<evidence type="ECO:0000256" key="4">
    <source>
        <dbReference type="SAM" id="MobiDB-lite"/>
    </source>
</evidence>
<sequence>MDLRNSFQPFQKPNKSVDSRDSYELSTSKSKQSKIENVAHSGGFRYENGMVYVGTWNTEGQKHGYGHLLIPQGTRYDGFFHENLFTGLGLLTFPDGAKYEGEFLDGWYHGYGVFWRADGMRYEGQFRGGKMWGLGVVTFSDGSNGFPKYEGFFENCKFLKKCDCAEVVQKAQKVAFMARNYQK</sequence>
<feature type="region of interest" description="Disordered" evidence="4">
    <location>
        <begin position="1"/>
        <end position="29"/>
    </location>
</feature>
<dbReference type="GO" id="GO:0048678">
    <property type="term" value="P:response to axon injury"/>
    <property type="evidence" value="ECO:0007669"/>
    <property type="project" value="TreeGrafter"/>
</dbReference>
<keyword evidence="6" id="KW-1185">Reference proteome</keyword>
<dbReference type="EMBL" id="JALNTZ010000009">
    <property type="protein sequence ID" value="KAJ3641775.1"/>
    <property type="molecule type" value="Genomic_DNA"/>
</dbReference>
<gene>
    <name evidence="5" type="ORF">Zmor_028254</name>
</gene>
<evidence type="ECO:0000256" key="3">
    <source>
        <dbReference type="ARBA" id="ARBA00023273"/>
    </source>
</evidence>
<comment type="subcellular location">
    <subcellularLocation>
        <location evidence="1">Cell projection</location>
    </subcellularLocation>
</comment>
<evidence type="ECO:0008006" key="7">
    <source>
        <dbReference type="Google" id="ProtNLM"/>
    </source>
</evidence>
<proteinExistence type="predicted"/>
<dbReference type="PANTHER" id="PTHR46614">
    <property type="entry name" value="MORN REPEAT-CONTAINING PROTEIN 4"/>
    <property type="match status" value="1"/>
</dbReference>
<evidence type="ECO:0000313" key="6">
    <source>
        <dbReference type="Proteomes" id="UP001168821"/>
    </source>
</evidence>
<dbReference type="Pfam" id="PF02493">
    <property type="entry name" value="MORN"/>
    <property type="match status" value="4"/>
</dbReference>
<comment type="caution">
    <text evidence="5">The sequence shown here is derived from an EMBL/GenBank/DDBJ whole genome shotgun (WGS) entry which is preliminary data.</text>
</comment>
<evidence type="ECO:0000256" key="1">
    <source>
        <dbReference type="ARBA" id="ARBA00004316"/>
    </source>
</evidence>